<dbReference type="Proteomes" id="UP001476798">
    <property type="component" value="Unassembled WGS sequence"/>
</dbReference>
<organism evidence="1 2">
    <name type="scientific">Goodea atripinnis</name>
    <dbReference type="NCBI Taxonomy" id="208336"/>
    <lineage>
        <taxon>Eukaryota</taxon>
        <taxon>Metazoa</taxon>
        <taxon>Chordata</taxon>
        <taxon>Craniata</taxon>
        <taxon>Vertebrata</taxon>
        <taxon>Euteleostomi</taxon>
        <taxon>Actinopterygii</taxon>
        <taxon>Neopterygii</taxon>
        <taxon>Teleostei</taxon>
        <taxon>Neoteleostei</taxon>
        <taxon>Acanthomorphata</taxon>
        <taxon>Ovalentaria</taxon>
        <taxon>Atherinomorphae</taxon>
        <taxon>Cyprinodontiformes</taxon>
        <taxon>Goodeidae</taxon>
        <taxon>Goodea</taxon>
    </lineage>
</organism>
<evidence type="ECO:0000313" key="1">
    <source>
        <dbReference type="EMBL" id="MEQ2163180.1"/>
    </source>
</evidence>
<reference evidence="1 2" key="1">
    <citation type="submission" date="2021-06" db="EMBL/GenBank/DDBJ databases">
        <authorList>
            <person name="Palmer J.M."/>
        </authorList>
    </citation>
    <scope>NUCLEOTIDE SEQUENCE [LARGE SCALE GENOMIC DNA]</scope>
    <source>
        <strain evidence="1 2">GA_2019</strain>
        <tissue evidence="1">Muscle</tissue>
    </source>
</reference>
<gene>
    <name evidence="1" type="ORF">GOODEAATRI_027597</name>
</gene>
<proteinExistence type="predicted"/>
<evidence type="ECO:0000313" key="2">
    <source>
        <dbReference type="Proteomes" id="UP001476798"/>
    </source>
</evidence>
<dbReference type="EMBL" id="JAHRIO010013634">
    <property type="protein sequence ID" value="MEQ2163180.1"/>
    <property type="molecule type" value="Genomic_DNA"/>
</dbReference>
<sequence>MFDTPANLKLHSSIEGQINTNHDAPSTVPLRKHLRWDLLIMPVMLEAIRIFMVKYFLLRELNVLPPCLVLLCKVQTGHLVALKETWPLKMFKDVFEALPSQMLSDDYWAVSTSKGLNLGQGSTRVLKDTVEVGKFYWPSVNSYITPHLSSTLFI</sequence>
<name>A0ABV0MVN9_9TELE</name>
<accession>A0ABV0MVN9</accession>
<keyword evidence="2" id="KW-1185">Reference proteome</keyword>
<comment type="caution">
    <text evidence="1">The sequence shown here is derived from an EMBL/GenBank/DDBJ whole genome shotgun (WGS) entry which is preliminary data.</text>
</comment>
<protein>
    <submittedName>
        <fullName evidence="1">Uncharacterized protein</fullName>
    </submittedName>
</protein>